<sequence length="59" mass="6444">MFTAASVLQKITHVQKCVIVSVAGFFNILTLVAFFCIFVADLVIPDLGSNEYFGLFGIN</sequence>
<evidence type="ECO:0000313" key="3">
    <source>
        <dbReference type="Proteomes" id="UP000828390"/>
    </source>
</evidence>
<reference evidence="2" key="2">
    <citation type="submission" date="2020-11" db="EMBL/GenBank/DDBJ databases">
        <authorList>
            <person name="McCartney M.A."/>
            <person name="Auch B."/>
            <person name="Kono T."/>
            <person name="Mallez S."/>
            <person name="Becker A."/>
            <person name="Gohl D.M."/>
            <person name="Silverstein K.A.T."/>
            <person name="Koren S."/>
            <person name="Bechman K.B."/>
            <person name="Herman A."/>
            <person name="Abrahante J.E."/>
            <person name="Garbe J."/>
        </authorList>
    </citation>
    <scope>NUCLEOTIDE SEQUENCE</scope>
    <source>
        <strain evidence="2">Duluth1</strain>
        <tissue evidence="2">Whole animal</tissue>
    </source>
</reference>
<evidence type="ECO:0000256" key="1">
    <source>
        <dbReference type="SAM" id="Phobius"/>
    </source>
</evidence>
<accession>A0A9D4BSE6</accession>
<keyword evidence="1" id="KW-0812">Transmembrane</keyword>
<gene>
    <name evidence="2" type="ORF">DPMN_065722</name>
</gene>
<keyword evidence="3" id="KW-1185">Reference proteome</keyword>
<protein>
    <submittedName>
        <fullName evidence="2">Uncharacterized protein</fullName>
    </submittedName>
</protein>
<name>A0A9D4BSE6_DREPO</name>
<comment type="caution">
    <text evidence="2">The sequence shown here is derived from an EMBL/GenBank/DDBJ whole genome shotgun (WGS) entry which is preliminary data.</text>
</comment>
<dbReference type="Proteomes" id="UP000828390">
    <property type="component" value="Unassembled WGS sequence"/>
</dbReference>
<dbReference type="EMBL" id="JAIWYP010000014">
    <property type="protein sequence ID" value="KAH3706337.1"/>
    <property type="molecule type" value="Genomic_DNA"/>
</dbReference>
<feature type="transmembrane region" description="Helical" evidence="1">
    <location>
        <begin position="18"/>
        <end position="40"/>
    </location>
</feature>
<reference evidence="2" key="1">
    <citation type="journal article" date="2019" name="bioRxiv">
        <title>The Genome of the Zebra Mussel, Dreissena polymorpha: A Resource for Invasive Species Research.</title>
        <authorList>
            <person name="McCartney M.A."/>
            <person name="Auch B."/>
            <person name="Kono T."/>
            <person name="Mallez S."/>
            <person name="Zhang Y."/>
            <person name="Obille A."/>
            <person name="Becker A."/>
            <person name="Abrahante J.E."/>
            <person name="Garbe J."/>
            <person name="Badalamenti J.P."/>
            <person name="Herman A."/>
            <person name="Mangelson H."/>
            <person name="Liachko I."/>
            <person name="Sullivan S."/>
            <person name="Sone E.D."/>
            <person name="Koren S."/>
            <person name="Silverstein K.A.T."/>
            <person name="Beckman K.B."/>
            <person name="Gohl D.M."/>
        </authorList>
    </citation>
    <scope>NUCLEOTIDE SEQUENCE</scope>
    <source>
        <strain evidence="2">Duluth1</strain>
        <tissue evidence="2">Whole animal</tissue>
    </source>
</reference>
<proteinExistence type="predicted"/>
<keyword evidence="1" id="KW-1133">Transmembrane helix</keyword>
<dbReference type="AlphaFoldDB" id="A0A9D4BSE6"/>
<keyword evidence="1" id="KW-0472">Membrane</keyword>
<organism evidence="2 3">
    <name type="scientific">Dreissena polymorpha</name>
    <name type="common">Zebra mussel</name>
    <name type="synonym">Mytilus polymorpha</name>
    <dbReference type="NCBI Taxonomy" id="45954"/>
    <lineage>
        <taxon>Eukaryota</taxon>
        <taxon>Metazoa</taxon>
        <taxon>Spiralia</taxon>
        <taxon>Lophotrochozoa</taxon>
        <taxon>Mollusca</taxon>
        <taxon>Bivalvia</taxon>
        <taxon>Autobranchia</taxon>
        <taxon>Heteroconchia</taxon>
        <taxon>Euheterodonta</taxon>
        <taxon>Imparidentia</taxon>
        <taxon>Neoheterodontei</taxon>
        <taxon>Myida</taxon>
        <taxon>Dreissenoidea</taxon>
        <taxon>Dreissenidae</taxon>
        <taxon>Dreissena</taxon>
    </lineage>
</organism>
<evidence type="ECO:0000313" key="2">
    <source>
        <dbReference type="EMBL" id="KAH3706337.1"/>
    </source>
</evidence>